<dbReference type="AlphaFoldDB" id="A0A1R1AY49"/>
<dbReference type="GO" id="GO:0005886">
    <property type="term" value="C:plasma membrane"/>
    <property type="evidence" value="ECO:0007669"/>
    <property type="project" value="TreeGrafter"/>
</dbReference>
<dbReference type="CDD" id="cd06259">
    <property type="entry name" value="YdcF-like"/>
    <property type="match status" value="1"/>
</dbReference>
<dbReference type="EMBL" id="MRTF01000007">
    <property type="protein sequence ID" value="OME90812.1"/>
    <property type="molecule type" value="Genomic_DNA"/>
</dbReference>
<dbReference type="GO" id="GO:0000270">
    <property type="term" value="P:peptidoglycan metabolic process"/>
    <property type="evidence" value="ECO:0007669"/>
    <property type="project" value="TreeGrafter"/>
</dbReference>
<organism evidence="2 3">
    <name type="scientific">Paenibacillus lautus</name>
    <name type="common">Bacillus lautus</name>
    <dbReference type="NCBI Taxonomy" id="1401"/>
    <lineage>
        <taxon>Bacteria</taxon>
        <taxon>Bacillati</taxon>
        <taxon>Bacillota</taxon>
        <taxon>Bacilli</taxon>
        <taxon>Bacillales</taxon>
        <taxon>Paenibacillaceae</taxon>
        <taxon>Paenibacillus</taxon>
    </lineage>
</organism>
<evidence type="ECO:0000313" key="3">
    <source>
        <dbReference type="Proteomes" id="UP000187074"/>
    </source>
</evidence>
<evidence type="ECO:0000259" key="1">
    <source>
        <dbReference type="Pfam" id="PF02698"/>
    </source>
</evidence>
<reference evidence="2 3" key="1">
    <citation type="submission" date="2016-11" db="EMBL/GenBank/DDBJ databases">
        <title>Paenibacillus species isolates.</title>
        <authorList>
            <person name="Beno S.M."/>
        </authorList>
    </citation>
    <scope>NUCLEOTIDE SEQUENCE [LARGE SCALE GENOMIC DNA]</scope>
    <source>
        <strain evidence="2 3">FSL F4-0100</strain>
    </source>
</reference>
<dbReference type="Gene3D" id="3.40.50.620">
    <property type="entry name" value="HUPs"/>
    <property type="match status" value="1"/>
</dbReference>
<dbReference type="RefSeq" id="WP_076324304.1">
    <property type="nucleotide sequence ID" value="NZ_MRTF01000007.1"/>
</dbReference>
<dbReference type="InterPro" id="IPR014729">
    <property type="entry name" value="Rossmann-like_a/b/a_fold"/>
</dbReference>
<evidence type="ECO:0000313" key="2">
    <source>
        <dbReference type="EMBL" id="OME90812.1"/>
    </source>
</evidence>
<comment type="caution">
    <text evidence="2">The sequence shown here is derived from an EMBL/GenBank/DDBJ whole genome shotgun (WGS) entry which is preliminary data.</text>
</comment>
<dbReference type="Pfam" id="PF02698">
    <property type="entry name" value="DUF218"/>
    <property type="match status" value="1"/>
</dbReference>
<proteinExistence type="predicted"/>
<dbReference type="OrthoDB" id="9782395at2"/>
<dbReference type="PANTHER" id="PTHR30336">
    <property type="entry name" value="INNER MEMBRANE PROTEIN, PROBABLE PERMEASE"/>
    <property type="match status" value="1"/>
</dbReference>
<dbReference type="GO" id="GO:0043164">
    <property type="term" value="P:Gram-negative-bacterium-type cell wall biogenesis"/>
    <property type="evidence" value="ECO:0007669"/>
    <property type="project" value="TreeGrafter"/>
</dbReference>
<sequence>MQPQIPKDPVVPELTEVQINELTDIVFLSKEILPCDAIFVFGGTHPGHWEAAIDAYNRGLGRMIIVTGGVSPTGIKHENWVDKTVPEAHVIVNKLTEAGIPLNVIVYEDRSRNTLENVLFAKEIFDFDTIESLLIVCKSHGAGRQYRTLAKHLPQKINCFSYGFDSNYNGQTINRENWMQSSIGRSRVLGEYLRICFYGDRGDLLRLDKKVEGLSYPMET</sequence>
<dbReference type="PANTHER" id="PTHR30336:SF4">
    <property type="entry name" value="ENVELOPE BIOGENESIS FACTOR ELYC"/>
    <property type="match status" value="1"/>
</dbReference>
<feature type="domain" description="DUF218" evidence="1">
    <location>
        <begin position="36"/>
        <end position="153"/>
    </location>
</feature>
<dbReference type="InterPro" id="IPR003848">
    <property type="entry name" value="DUF218"/>
</dbReference>
<name>A0A1R1AY49_PAELA</name>
<dbReference type="Proteomes" id="UP000187074">
    <property type="component" value="Unassembled WGS sequence"/>
</dbReference>
<dbReference type="STRING" id="1401.BK123_20910"/>
<accession>A0A1R1AY49</accession>
<protein>
    <recommendedName>
        <fullName evidence="1">DUF218 domain-containing protein</fullName>
    </recommendedName>
</protein>
<gene>
    <name evidence="2" type="ORF">BK123_20910</name>
</gene>
<dbReference type="InterPro" id="IPR051599">
    <property type="entry name" value="Cell_Envelope_Assoc"/>
</dbReference>